<dbReference type="Gene3D" id="1.10.510.10">
    <property type="entry name" value="Transferase(Phosphotransferase) domain 1"/>
    <property type="match status" value="1"/>
</dbReference>
<accession>A0ABW9M588</accession>
<dbReference type="InterPro" id="IPR011009">
    <property type="entry name" value="Kinase-like_dom_sf"/>
</dbReference>
<name>A0ABW9M588_9MYCO</name>
<reference evidence="1 2" key="1">
    <citation type="submission" date="2024-12" db="EMBL/GenBank/DDBJ databases">
        <title>The coexistence of Mycolicibacterium septicum and Mycolicibacterium nivoides in clinical samples.</title>
        <authorList>
            <person name="Wang C."/>
            <person name="Feng Y."/>
            <person name="Zong Z."/>
        </authorList>
    </citation>
    <scope>NUCLEOTIDE SEQUENCE [LARGE SCALE GENOMIC DNA]</scope>
    <source>
        <strain evidence="1 2">120310</strain>
    </source>
</reference>
<proteinExistence type="predicted"/>
<evidence type="ECO:0000313" key="1">
    <source>
        <dbReference type="EMBL" id="MFN6554412.1"/>
    </source>
</evidence>
<organism evidence="1 2">
    <name type="scientific">Mycolicibacterium septicum</name>
    <dbReference type="NCBI Taxonomy" id="98668"/>
    <lineage>
        <taxon>Bacteria</taxon>
        <taxon>Bacillati</taxon>
        <taxon>Actinomycetota</taxon>
        <taxon>Actinomycetes</taxon>
        <taxon>Mycobacteriales</taxon>
        <taxon>Mycobacteriaceae</taxon>
        <taxon>Mycolicibacterium</taxon>
    </lineage>
</organism>
<comment type="caution">
    <text evidence="1">The sequence shown here is derived from an EMBL/GenBank/DDBJ whole genome shotgun (WGS) entry which is preliminary data.</text>
</comment>
<gene>
    <name evidence="1" type="ORF">ACK4CP_28760</name>
</gene>
<sequence length="311" mass="34333">MRTPPASVDDELIAQTLADHWSLAVEDIEHLPVGGGAHHWRATGAGGTLFVTLDQLGTRHSAASLDDAYATAADLAAGGLEMVCAPLRNRLGRFTVDAGVGFLSATPWLDGRSPTEVEYRAPANLTKVIDALDSLHATAAPGPLRDWSPRVASDFAQEVRFRTEHPWHSGPFGEVARTALAAHGSDIERWTRRYHELTLRAQSRRHTWVPTHGEPHEDNQVVHGTFLKLVDWESVRLAPRERDYSDLIAAGCSDRLDPDPLMVELFALDWRLSEITEYADWFAEHHVGSADDEEAIQGLHEELSTQLPLGE</sequence>
<dbReference type="SUPFAM" id="SSF56112">
    <property type="entry name" value="Protein kinase-like (PK-like)"/>
    <property type="match status" value="1"/>
</dbReference>
<dbReference type="RefSeq" id="WP_409552529.1">
    <property type="nucleotide sequence ID" value="NZ_JBKBDE010000013.1"/>
</dbReference>
<dbReference type="EMBL" id="JBKBDE010000013">
    <property type="protein sequence ID" value="MFN6554412.1"/>
    <property type="molecule type" value="Genomic_DNA"/>
</dbReference>
<dbReference type="Gene3D" id="3.30.200.20">
    <property type="entry name" value="Phosphorylase Kinase, domain 1"/>
    <property type="match status" value="1"/>
</dbReference>
<evidence type="ECO:0000313" key="2">
    <source>
        <dbReference type="Proteomes" id="UP001635817"/>
    </source>
</evidence>
<dbReference type="Proteomes" id="UP001635817">
    <property type="component" value="Unassembled WGS sequence"/>
</dbReference>
<protein>
    <submittedName>
        <fullName evidence="1">Phosphotransferase family protein</fullName>
    </submittedName>
</protein>
<keyword evidence="2" id="KW-1185">Reference proteome</keyword>